<dbReference type="Proteomes" id="UP001202248">
    <property type="component" value="Unassembled WGS sequence"/>
</dbReference>
<accession>A0ABS9SGS2</accession>
<sequence>MHRSLTKKWAGIDFKVWLSLIVLAFLSTGLLAYKVATNVPCPNFSISAAGKLNHIENDSKQTFYINEQITFSASNTSKSINILWEFDDGSEKDQAM</sequence>
<evidence type="ECO:0008006" key="3">
    <source>
        <dbReference type="Google" id="ProtNLM"/>
    </source>
</evidence>
<protein>
    <recommendedName>
        <fullName evidence="3">PKD domain-containing protein</fullName>
    </recommendedName>
</protein>
<name>A0ABS9SGS2_9BACT</name>
<evidence type="ECO:0000313" key="2">
    <source>
        <dbReference type="Proteomes" id="UP001202248"/>
    </source>
</evidence>
<reference evidence="1 2" key="1">
    <citation type="submission" date="2022-02" db="EMBL/GenBank/DDBJ databases">
        <authorList>
            <person name="Min J."/>
        </authorList>
    </citation>
    <scope>NUCLEOTIDE SEQUENCE [LARGE SCALE GENOMIC DNA]</scope>
    <source>
        <strain evidence="1 2">GR10-1</strain>
    </source>
</reference>
<proteinExistence type="predicted"/>
<evidence type="ECO:0000313" key="1">
    <source>
        <dbReference type="EMBL" id="MCH5597545.1"/>
    </source>
</evidence>
<dbReference type="RefSeq" id="WP_240826926.1">
    <property type="nucleotide sequence ID" value="NZ_JAKWBL010000001.1"/>
</dbReference>
<gene>
    <name evidence="1" type="ORF">MKP09_06310</name>
</gene>
<organism evidence="1 2">
    <name type="scientific">Niabella ginsengisoli</name>
    <dbReference type="NCBI Taxonomy" id="522298"/>
    <lineage>
        <taxon>Bacteria</taxon>
        <taxon>Pseudomonadati</taxon>
        <taxon>Bacteroidota</taxon>
        <taxon>Chitinophagia</taxon>
        <taxon>Chitinophagales</taxon>
        <taxon>Chitinophagaceae</taxon>
        <taxon>Niabella</taxon>
    </lineage>
</organism>
<dbReference type="EMBL" id="JAKWBL010000001">
    <property type="protein sequence ID" value="MCH5597545.1"/>
    <property type="molecule type" value="Genomic_DNA"/>
</dbReference>
<keyword evidence="2" id="KW-1185">Reference proteome</keyword>
<comment type="caution">
    <text evidence="1">The sequence shown here is derived from an EMBL/GenBank/DDBJ whole genome shotgun (WGS) entry which is preliminary data.</text>
</comment>